<keyword evidence="3" id="KW-1185">Reference proteome</keyword>
<evidence type="ECO:0000256" key="1">
    <source>
        <dbReference type="SAM" id="MobiDB-lite"/>
    </source>
</evidence>
<dbReference type="Proteomes" id="UP001157017">
    <property type="component" value="Unassembled WGS sequence"/>
</dbReference>
<evidence type="ECO:0000313" key="2">
    <source>
        <dbReference type="EMBL" id="GMA85036.1"/>
    </source>
</evidence>
<gene>
    <name evidence="2" type="ORF">GCM10025868_02860</name>
</gene>
<reference evidence="3" key="1">
    <citation type="journal article" date="2019" name="Int. J. Syst. Evol. Microbiol.">
        <title>The Global Catalogue of Microorganisms (GCM) 10K type strain sequencing project: providing services to taxonomists for standard genome sequencing and annotation.</title>
        <authorList>
            <consortium name="The Broad Institute Genomics Platform"/>
            <consortium name="The Broad Institute Genome Sequencing Center for Infectious Disease"/>
            <person name="Wu L."/>
            <person name="Ma J."/>
        </authorList>
    </citation>
    <scope>NUCLEOTIDE SEQUENCE [LARGE SCALE GENOMIC DNA]</scope>
    <source>
        <strain evidence="3">NBRC 108730</strain>
    </source>
</reference>
<feature type="region of interest" description="Disordered" evidence="1">
    <location>
        <begin position="42"/>
        <end position="68"/>
    </location>
</feature>
<dbReference type="EMBL" id="BSUZ01000001">
    <property type="protein sequence ID" value="GMA85036.1"/>
    <property type="molecule type" value="Genomic_DNA"/>
</dbReference>
<accession>A0ABQ6JBQ6</accession>
<comment type="caution">
    <text evidence="2">The sequence shown here is derived from an EMBL/GenBank/DDBJ whole genome shotgun (WGS) entry which is preliminary data.</text>
</comment>
<name>A0ABQ6JBQ6_9ACTN</name>
<proteinExistence type="predicted"/>
<evidence type="ECO:0000313" key="3">
    <source>
        <dbReference type="Proteomes" id="UP001157017"/>
    </source>
</evidence>
<organism evidence="2 3">
    <name type="scientific">Angustibacter aerolatus</name>
    <dbReference type="NCBI Taxonomy" id="1162965"/>
    <lineage>
        <taxon>Bacteria</taxon>
        <taxon>Bacillati</taxon>
        <taxon>Actinomycetota</taxon>
        <taxon>Actinomycetes</taxon>
        <taxon>Kineosporiales</taxon>
        <taxon>Kineosporiaceae</taxon>
    </lineage>
</organism>
<sequence>MAARANPIRVSPPFDTRAFIEPEVSTASSTALCRSRADHACSASVTTVSPGSPGSSRGSGASDPADPDRAVAVAGTTVHPASSSGCDPARVVR</sequence>
<feature type="compositionally biased region" description="Low complexity" evidence="1">
    <location>
        <begin position="44"/>
        <end position="68"/>
    </location>
</feature>
<protein>
    <submittedName>
        <fullName evidence="2">Uncharacterized protein</fullName>
    </submittedName>
</protein>